<keyword evidence="3" id="KW-0805">Transcription regulation</keyword>
<dbReference type="SUPFAM" id="SSF52540">
    <property type="entry name" value="P-loop containing nucleoside triphosphate hydrolases"/>
    <property type="match status" value="1"/>
</dbReference>
<evidence type="ECO:0000259" key="7">
    <source>
        <dbReference type="PROSITE" id="PS50112"/>
    </source>
</evidence>
<dbReference type="NCBIfam" id="TIGR00229">
    <property type="entry name" value="sensory_box"/>
    <property type="match status" value="1"/>
</dbReference>
<dbReference type="PANTHER" id="PTHR32071:SF121">
    <property type="entry name" value="SIGMA L-DEPENDENT TRANSCRIPTIONAL REGULATOR YQIR-RELATED"/>
    <property type="match status" value="1"/>
</dbReference>
<sequence length="474" mass="53477">MNGDKWADMKSLAEEIIGLKEMQTFLEAIINSSEDAISVVDAWGNGMMINPAYTRLTGLTSEHIIGQPADADISEGESMHMKVLQTGKPVRGVHMKVGPKNKDVIVNVAPVIVDHVLKGSVAVIHDTTEFKRLTRELEKAKRIIRKLEAKYTFQDIIGTSEPLIHAVEQARKSALTPATVLLRGESGTGKELFAHAIHNESTRRYNQFIRVNCAAISDQLLESELFGYEEGAFTGAKKGGKRGFFEEANGGTIFLDEIGEMKFNTQAKLLRVLQEKELVRVGGSKPIPVDVRIIAATNVNLEKAIQNGTFREDLYYRINVMPIFIPPLRYRKEDILPLSLHLIRKFNQEYGRAVMDLHPQALTRLQDYEWPGNIRELENVLGRSIINMKFSETHILLGHLPELVNRKAPLEGPLEVVSIQENEQEKLSEILSRVEKETVLRVYEQTGFNKTETAKRLGISIRNLYYKLDKYDAC</sequence>
<dbReference type="InterPro" id="IPR002078">
    <property type="entry name" value="Sigma_54_int"/>
</dbReference>
<dbReference type="SMART" id="SM00091">
    <property type="entry name" value="PAS"/>
    <property type="match status" value="1"/>
</dbReference>
<dbReference type="SMART" id="SM00382">
    <property type="entry name" value="AAA"/>
    <property type="match status" value="1"/>
</dbReference>
<evidence type="ECO:0000256" key="2">
    <source>
        <dbReference type="ARBA" id="ARBA00022840"/>
    </source>
</evidence>
<dbReference type="Pfam" id="PF00989">
    <property type="entry name" value="PAS"/>
    <property type="match status" value="1"/>
</dbReference>
<dbReference type="Pfam" id="PF25601">
    <property type="entry name" value="AAA_lid_14"/>
    <property type="match status" value="1"/>
</dbReference>
<evidence type="ECO:0000313" key="9">
    <source>
        <dbReference type="Proteomes" id="UP001519343"/>
    </source>
</evidence>
<dbReference type="Gene3D" id="1.10.8.60">
    <property type="match status" value="1"/>
</dbReference>
<organism evidence="8 9">
    <name type="scientific">Ammoniphilus resinae</name>
    <dbReference type="NCBI Taxonomy" id="861532"/>
    <lineage>
        <taxon>Bacteria</taxon>
        <taxon>Bacillati</taxon>
        <taxon>Bacillota</taxon>
        <taxon>Bacilli</taxon>
        <taxon>Bacillales</taxon>
        <taxon>Paenibacillaceae</taxon>
        <taxon>Aneurinibacillus group</taxon>
        <taxon>Ammoniphilus</taxon>
    </lineage>
</organism>
<dbReference type="EMBL" id="JAGGKT010000011">
    <property type="protein sequence ID" value="MBP1933551.1"/>
    <property type="molecule type" value="Genomic_DNA"/>
</dbReference>
<gene>
    <name evidence="8" type="ORF">J2Z37_003564</name>
</gene>
<dbReference type="Gene3D" id="1.10.10.60">
    <property type="entry name" value="Homeodomain-like"/>
    <property type="match status" value="1"/>
</dbReference>
<protein>
    <submittedName>
        <fullName evidence="8">PAS domain S-box-containing protein</fullName>
    </submittedName>
</protein>
<dbReference type="InterPro" id="IPR035965">
    <property type="entry name" value="PAS-like_dom_sf"/>
</dbReference>
<dbReference type="InterPro" id="IPR003593">
    <property type="entry name" value="AAA+_ATPase"/>
</dbReference>
<dbReference type="SUPFAM" id="SSF55785">
    <property type="entry name" value="PYP-like sensor domain (PAS domain)"/>
    <property type="match status" value="1"/>
</dbReference>
<dbReference type="InterPro" id="IPR009057">
    <property type="entry name" value="Homeodomain-like_sf"/>
</dbReference>
<evidence type="ECO:0000256" key="5">
    <source>
        <dbReference type="ARBA" id="ARBA00023163"/>
    </source>
</evidence>
<reference evidence="8 9" key="1">
    <citation type="submission" date="2021-03" db="EMBL/GenBank/DDBJ databases">
        <title>Genomic Encyclopedia of Type Strains, Phase IV (KMG-IV): sequencing the most valuable type-strain genomes for metagenomic binning, comparative biology and taxonomic classification.</title>
        <authorList>
            <person name="Goeker M."/>
        </authorList>
    </citation>
    <scope>NUCLEOTIDE SEQUENCE [LARGE SCALE GENOMIC DNA]</scope>
    <source>
        <strain evidence="8 9">DSM 24738</strain>
    </source>
</reference>
<evidence type="ECO:0000256" key="1">
    <source>
        <dbReference type="ARBA" id="ARBA00022741"/>
    </source>
</evidence>
<dbReference type="InterPro" id="IPR013767">
    <property type="entry name" value="PAS_fold"/>
</dbReference>
<keyword evidence="9" id="KW-1185">Reference proteome</keyword>
<evidence type="ECO:0000313" key="8">
    <source>
        <dbReference type="EMBL" id="MBP1933551.1"/>
    </source>
</evidence>
<accession>A0ABS4GTI1</accession>
<dbReference type="Pfam" id="PF00158">
    <property type="entry name" value="Sigma54_activat"/>
    <property type="match status" value="1"/>
</dbReference>
<dbReference type="PROSITE" id="PS00675">
    <property type="entry name" value="SIGMA54_INTERACT_1"/>
    <property type="match status" value="1"/>
</dbReference>
<dbReference type="SUPFAM" id="SSF46689">
    <property type="entry name" value="Homeodomain-like"/>
    <property type="match status" value="1"/>
</dbReference>
<dbReference type="PANTHER" id="PTHR32071">
    <property type="entry name" value="TRANSCRIPTIONAL REGULATORY PROTEIN"/>
    <property type="match status" value="1"/>
</dbReference>
<dbReference type="Gene3D" id="3.40.50.300">
    <property type="entry name" value="P-loop containing nucleotide triphosphate hydrolases"/>
    <property type="match status" value="1"/>
</dbReference>
<name>A0ABS4GTI1_9BACL</name>
<dbReference type="InterPro" id="IPR027417">
    <property type="entry name" value="P-loop_NTPase"/>
</dbReference>
<dbReference type="PROSITE" id="PS00688">
    <property type="entry name" value="SIGMA54_INTERACT_3"/>
    <property type="match status" value="1"/>
</dbReference>
<evidence type="ECO:0000256" key="4">
    <source>
        <dbReference type="ARBA" id="ARBA00023125"/>
    </source>
</evidence>
<keyword evidence="2" id="KW-0067">ATP-binding</keyword>
<dbReference type="InterPro" id="IPR025943">
    <property type="entry name" value="Sigma_54_int_dom_ATP-bd_2"/>
</dbReference>
<feature type="domain" description="Sigma-54 factor interaction" evidence="6">
    <location>
        <begin position="156"/>
        <end position="386"/>
    </location>
</feature>
<dbReference type="InterPro" id="IPR025944">
    <property type="entry name" value="Sigma_54_int_dom_CS"/>
</dbReference>
<keyword evidence="4" id="KW-0238">DNA-binding</keyword>
<dbReference type="PROSITE" id="PS50112">
    <property type="entry name" value="PAS"/>
    <property type="match status" value="1"/>
</dbReference>
<dbReference type="InterPro" id="IPR002197">
    <property type="entry name" value="HTH_Fis"/>
</dbReference>
<evidence type="ECO:0000256" key="3">
    <source>
        <dbReference type="ARBA" id="ARBA00023015"/>
    </source>
</evidence>
<dbReference type="CDD" id="cd00009">
    <property type="entry name" value="AAA"/>
    <property type="match status" value="1"/>
</dbReference>
<dbReference type="PROSITE" id="PS50045">
    <property type="entry name" value="SIGMA54_INTERACT_4"/>
    <property type="match status" value="1"/>
</dbReference>
<dbReference type="InterPro" id="IPR000014">
    <property type="entry name" value="PAS"/>
</dbReference>
<dbReference type="InterPro" id="IPR058031">
    <property type="entry name" value="AAA_lid_NorR"/>
</dbReference>
<comment type="caution">
    <text evidence="8">The sequence shown here is derived from an EMBL/GenBank/DDBJ whole genome shotgun (WGS) entry which is preliminary data.</text>
</comment>
<feature type="domain" description="PAS" evidence="7">
    <location>
        <begin position="22"/>
        <end position="67"/>
    </location>
</feature>
<dbReference type="PRINTS" id="PR01590">
    <property type="entry name" value="HTHFIS"/>
</dbReference>
<dbReference type="Gene3D" id="3.30.450.20">
    <property type="entry name" value="PAS domain"/>
    <property type="match status" value="1"/>
</dbReference>
<dbReference type="Pfam" id="PF02954">
    <property type="entry name" value="HTH_8"/>
    <property type="match status" value="1"/>
</dbReference>
<dbReference type="PROSITE" id="PS00676">
    <property type="entry name" value="SIGMA54_INTERACT_2"/>
    <property type="match status" value="1"/>
</dbReference>
<evidence type="ECO:0000259" key="6">
    <source>
        <dbReference type="PROSITE" id="PS50045"/>
    </source>
</evidence>
<dbReference type="InterPro" id="IPR025662">
    <property type="entry name" value="Sigma_54_int_dom_ATP-bd_1"/>
</dbReference>
<dbReference type="Proteomes" id="UP001519343">
    <property type="component" value="Unassembled WGS sequence"/>
</dbReference>
<keyword evidence="5" id="KW-0804">Transcription</keyword>
<keyword evidence="1" id="KW-0547">Nucleotide-binding</keyword>
<proteinExistence type="predicted"/>